<name>A0AAD9Z4B2_9LECA</name>
<dbReference type="PANTHER" id="PTHR24305">
    <property type="entry name" value="CYTOCHROME P450"/>
    <property type="match status" value="1"/>
</dbReference>
<gene>
    <name evidence="10" type="ORF">OEA41_009457</name>
</gene>
<dbReference type="InterPro" id="IPR017972">
    <property type="entry name" value="Cyt_P450_CS"/>
</dbReference>
<evidence type="ECO:0008006" key="12">
    <source>
        <dbReference type="Google" id="ProtNLM"/>
    </source>
</evidence>
<dbReference type="SUPFAM" id="SSF48264">
    <property type="entry name" value="Cytochrome P450"/>
    <property type="match status" value="1"/>
</dbReference>
<evidence type="ECO:0000313" key="10">
    <source>
        <dbReference type="EMBL" id="KAK3170072.1"/>
    </source>
</evidence>
<keyword evidence="9" id="KW-0812">Transmembrane</keyword>
<evidence type="ECO:0000256" key="2">
    <source>
        <dbReference type="ARBA" id="ARBA00010617"/>
    </source>
</evidence>
<dbReference type="Gene3D" id="1.10.630.10">
    <property type="entry name" value="Cytochrome P450"/>
    <property type="match status" value="1"/>
</dbReference>
<dbReference type="AlphaFoldDB" id="A0AAD9Z4B2"/>
<dbReference type="InterPro" id="IPR002401">
    <property type="entry name" value="Cyt_P450_E_grp-I"/>
</dbReference>
<dbReference type="PRINTS" id="PR00385">
    <property type="entry name" value="P450"/>
</dbReference>
<evidence type="ECO:0000256" key="9">
    <source>
        <dbReference type="SAM" id="Phobius"/>
    </source>
</evidence>
<evidence type="ECO:0000256" key="8">
    <source>
        <dbReference type="RuleBase" id="RU000461"/>
    </source>
</evidence>
<dbReference type="GO" id="GO:0016705">
    <property type="term" value="F:oxidoreductase activity, acting on paired donors, with incorporation or reduction of molecular oxygen"/>
    <property type="evidence" value="ECO:0007669"/>
    <property type="project" value="InterPro"/>
</dbReference>
<keyword evidence="4 8" id="KW-0560">Oxidoreductase</keyword>
<dbReference type="Proteomes" id="UP001276659">
    <property type="component" value="Unassembled WGS sequence"/>
</dbReference>
<feature type="transmembrane region" description="Helical" evidence="9">
    <location>
        <begin position="16"/>
        <end position="38"/>
    </location>
</feature>
<comment type="caution">
    <text evidence="10">The sequence shown here is derived from an EMBL/GenBank/DDBJ whole genome shotgun (WGS) entry which is preliminary data.</text>
</comment>
<dbReference type="GO" id="GO:0005506">
    <property type="term" value="F:iron ion binding"/>
    <property type="evidence" value="ECO:0007669"/>
    <property type="project" value="InterPro"/>
</dbReference>
<sequence length="461" mass="52805">MGAVELVASLPVTKSVLAWLWASAAIVFTTYILLLYTYRLTLHPLAKFPGHRLAAITLWYEFYHDFFGHGTYIFKIREMHEKYGPIVRVTPYELVNDPAFLPELMPASKNRRNKYARAMQVFSFAEAAGATVDHDAHRIRRGAMSKTFSKESRNGQPISLLPIFGAFTNDLISEYAYGFNSHRLEGPNFDLKFFEMINSFHDFGALALQFAWFMPLMNSIPQQLLLKLNPGMKSFVDFKKELLSNIDRVKKSRLDGKDSHTVFDEIFDSRLTEHEKRPGRLLEKAQNISIAGTETVSWTLSVITFYLLSIPRVLSKLRAELKEALPDASSHPSIKDMEQLPYLSAVILEGLRLSMGTSNRQTRINPDDAMVFNDGKKQWRIPVGRFMADPRLKRNLMSFSQGSRQCLGMQLAYAELYLVNSAIWRRFGTKQEKGEDGWLELFETDKTDVEMVADMFVVRHS</sequence>
<evidence type="ECO:0000256" key="5">
    <source>
        <dbReference type="ARBA" id="ARBA00023004"/>
    </source>
</evidence>
<comment type="similarity">
    <text evidence="2 8">Belongs to the cytochrome P450 family.</text>
</comment>
<dbReference type="GO" id="GO:0020037">
    <property type="term" value="F:heme binding"/>
    <property type="evidence" value="ECO:0007669"/>
    <property type="project" value="InterPro"/>
</dbReference>
<evidence type="ECO:0000313" key="11">
    <source>
        <dbReference type="Proteomes" id="UP001276659"/>
    </source>
</evidence>
<evidence type="ECO:0000256" key="7">
    <source>
        <dbReference type="PIRSR" id="PIRSR602401-1"/>
    </source>
</evidence>
<keyword evidence="6 8" id="KW-0503">Monooxygenase</keyword>
<dbReference type="InterPro" id="IPR001128">
    <property type="entry name" value="Cyt_P450"/>
</dbReference>
<dbReference type="InterPro" id="IPR050121">
    <property type="entry name" value="Cytochrome_P450_monoxygenase"/>
</dbReference>
<evidence type="ECO:0000256" key="3">
    <source>
        <dbReference type="ARBA" id="ARBA00022723"/>
    </source>
</evidence>
<keyword evidence="9" id="KW-1133">Transmembrane helix</keyword>
<dbReference type="PRINTS" id="PR00463">
    <property type="entry name" value="EP450I"/>
</dbReference>
<keyword evidence="9" id="KW-0472">Membrane</keyword>
<dbReference type="EMBL" id="JASNWA010000009">
    <property type="protein sequence ID" value="KAK3170072.1"/>
    <property type="molecule type" value="Genomic_DNA"/>
</dbReference>
<organism evidence="10 11">
    <name type="scientific">Lepraria neglecta</name>
    <dbReference type="NCBI Taxonomy" id="209136"/>
    <lineage>
        <taxon>Eukaryota</taxon>
        <taxon>Fungi</taxon>
        <taxon>Dikarya</taxon>
        <taxon>Ascomycota</taxon>
        <taxon>Pezizomycotina</taxon>
        <taxon>Lecanoromycetes</taxon>
        <taxon>OSLEUM clade</taxon>
        <taxon>Lecanoromycetidae</taxon>
        <taxon>Lecanorales</taxon>
        <taxon>Lecanorineae</taxon>
        <taxon>Stereocaulaceae</taxon>
        <taxon>Lepraria</taxon>
    </lineage>
</organism>
<keyword evidence="3 7" id="KW-0479">Metal-binding</keyword>
<accession>A0AAD9Z4B2</accession>
<feature type="binding site" description="axial binding residue" evidence="7">
    <location>
        <position position="406"/>
    </location>
    <ligand>
        <name>heme</name>
        <dbReference type="ChEBI" id="CHEBI:30413"/>
    </ligand>
    <ligandPart>
        <name>Fe</name>
        <dbReference type="ChEBI" id="CHEBI:18248"/>
    </ligandPart>
</feature>
<dbReference type="CDD" id="cd11062">
    <property type="entry name" value="CYP58-like"/>
    <property type="match status" value="1"/>
</dbReference>
<evidence type="ECO:0000256" key="6">
    <source>
        <dbReference type="ARBA" id="ARBA00023033"/>
    </source>
</evidence>
<evidence type="ECO:0000256" key="4">
    <source>
        <dbReference type="ARBA" id="ARBA00023002"/>
    </source>
</evidence>
<dbReference type="InterPro" id="IPR036396">
    <property type="entry name" value="Cyt_P450_sf"/>
</dbReference>
<dbReference type="PANTHER" id="PTHR24305:SF157">
    <property type="entry name" value="N-ACETYLTRYPTOPHAN 6-HYDROXYLASE IVOC-RELATED"/>
    <property type="match status" value="1"/>
</dbReference>
<dbReference type="Pfam" id="PF00067">
    <property type="entry name" value="p450"/>
    <property type="match status" value="2"/>
</dbReference>
<protein>
    <recommendedName>
        <fullName evidence="12">Cytochrome P450</fullName>
    </recommendedName>
</protein>
<comment type="cofactor">
    <cofactor evidence="1 7">
        <name>heme</name>
        <dbReference type="ChEBI" id="CHEBI:30413"/>
    </cofactor>
</comment>
<keyword evidence="7 8" id="KW-0349">Heme</keyword>
<keyword evidence="11" id="KW-1185">Reference proteome</keyword>
<reference evidence="10" key="1">
    <citation type="submission" date="2022-11" db="EMBL/GenBank/DDBJ databases">
        <title>Chromosomal genome sequence assembly and mating type (MAT) locus characterization of the leprose asexual lichenized fungus Lepraria neglecta (Nyl.) Erichsen.</title>
        <authorList>
            <person name="Allen J.L."/>
            <person name="Pfeffer B."/>
        </authorList>
    </citation>
    <scope>NUCLEOTIDE SEQUENCE</scope>
    <source>
        <strain evidence="10">Allen 5258</strain>
    </source>
</reference>
<proteinExistence type="inferred from homology"/>
<dbReference type="GO" id="GO:0004497">
    <property type="term" value="F:monooxygenase activity"/>
    <property type="evidence" value="ECO:0007669"/>
    <property type="project" value="UniProtKB-KW"/>
</dbReference>
<keyword evidence="5 7" id="KW-0408">Iron</keyword>
<evidence type="ECO:0000256" key="1">
    <source>
        <dbReference type="ARBA" id="ARBA00001971"/>
    </source>
</evidence>
<dbReference type="PROSITE" id="PS00086">
    <property type="entry name" value="CYTOCHROME_P450"/>
    <property type="match status" value="1"/>
</dbReference>